<dbReference type="Ensembl" id="ENSCINT00000008255.3">
    <property type="protein sequence ID" value="ENSCINP00000008255.3"/>
    <property type="gene ID" value="ENSCING00000004622.3"/>
</dbReference>
<accession>F6VXM0</accession>
<sequence length="362" mass="41721">MSCPFLSSAQQEKTAIGEAHAKVTYPGQLQLASLLNSQNLLTYQPGNTPVHDEHLFIVTHQAFELWFKQIIFELNSIREIFDKKLVEDSALPVACERLDRITKIFNVLIAQFEVISTMAPQEFGELRPSLGDSSGYQSCQYRLLEVKLGVRDDLRIKYADQSYQDSFEGTELESLKTSQKESSLFDAIDQWLARTPGLEVDGFNFIGKFKDALERMIEDGEDKKTEELNTGYTTQETPSPLRERFDSVFNETKHKELVHKGSRRFSYKAFQGALMIFHYRHEPQFHYPHLLLTSLIDIDQKMAQWRHYHANMVQKMIGNLAGTGGSSGYMYLRSLCSDRYKVFLDLANLSSYYIPMKYMPQL</sequence>
<dbReference type="InterPro" id="IPR037217">
    <property type="entry name" value="Trp/Indoleamine_2_3_dOase-like"/>
</dbReference>
<reference evidence="1" key="4">
    <citation type="submission" date="2025-09" db="UniProtKB">
        <authorList>
            <consortium name="Ensembl"/>
        </authorList>
    </citation>
    <scope>IDENTIFICATION</scope>
</reference>
<dbReference type="GO" id="GO:0019441">
    <property type="term" value="P:L-tryptophan catabolic process to kynurenine"/>
    <property type="evidence" value="ECO:0007669"/>
    <property type="project" value="InterPro"/>
</dbReference>
<evidence type="ECO:0000313" key="2">
    <source>
        <dbReference type="Proteomes" id="UP000008144"/>
    </source>
</evidence>
<dbReference type="STRING" id="7719.ENSCINP00000008255"/>
<dbReference type="Pfam" id="PF03301">
    <property type="entry name" value="Trp_dioxygenase"/>
    <property type="match status" value="1"/>
</dbReference>
<evidence type="ECO:0008006" key="3">
    <source>
        <dbReference type="Google" id="ProtNLM"/>
    </source>
</evidence>
<dbReference type="AlphaFoldDB" id="F6VXM0"/>
<reference evidence="1" key="2">
    <citation type="journal article" date="2008" name="Genome Biol.">
        <title>Improved genome assembly and evidence-based global gene model set for the chordate Ciona intestinalis: new insight into intron and operon populations.</title>
        <authorList>
            <person name="Satou Y."/>
            <person name="Mineta K."/>
            <person name="Ogasawara M."/>
            <person name="Sasakura Y."/>
            <person name="Shoguchi E."/>
            <person name="Ueno K."/>
            <person name="Yamada L."/>
            <person name="Matsumoto J."/>
            <person name="Wasserscheid J."/>
            <person name="Dewar K."/>
            <person name="Wiley G.B."/>
            <person name="Macmil S.L."/>
            <person name="Roe B.A."/>
            <person name="Zeller R.W."/>
            <person name="Hastings K.E."/>
            <person name="Lemaire P."/>
            <person name="Lindquist E."/>
            <person name="Endo T."/>
            <person name="Hotta K."/>
            <person name="Inaba K."/>
        </authorList>
    </citation>
    <scope>NUCLEOTIDE SEQUENCE [LARGE SCALE GENOMIC DNA]</scope>
    <source>
        <strain evidence="1">wild type</strain>
    </source>
</reference>
<dbReference type="Gene3D" id="1.10.287.3810">
    <property type="match status" value="1"/>
</dbReference>
<keyword evidence="2" id="KW-1185">Reference proteome</keyword>
<proteinExistence type="predicted"/>
<dbReference type="OMA" id="VMVERMI"/>
<reference evidence="1" key="3">
    <citation type="submission" date="2025-08" db="UniProtKB">
        <authorList>
            <consortium name="Ensembl"/>
        </authorList>
    </citation>
    <scope>IDENTIFICATION</scope>
</reference>
<dbReference type="InParanoid" id="F6VXM0"/>
<name>F6VXM0_CIOIN</name>
<dbReference type="Proteomes" id="UP000008144">
    <property type="component" value="Chromosome 12"/>
</dbReference>
<dbReference type="SUPFAM" id="SSF140959">
    <property type="entry name" value="Indolic compounds 2,3-dioxygenase-like"/>
    <property type="match status" value="1"/>
</dbReference>
<organism evidence="1 2">
    <name type="scientific">Ciona intestinalis</name>
    <name type="common">Transparent sea squirt</name>
    <name type="synonym">Ascidia intestinalis</name>
    <dbReference type="NCBI Taxonomy" id="7719"/>
    <lineage>
        <taxon>Eukaryota</taxon>
        <taxon>Metazoa</taxon>
        <taxon>Chordata</taxon>
        <taxon>Tunicata</taxon>
        <taxon>Ascidiacea</taxon>
        <taxon>Phlebobranchia</taxon>
        <taxon>Cionidae</taxon>
        <taxon>Ciona</taxon>
    </lineage>
</organism>
<evidence type="ECO:0000313" key="1">
    <source>
        <dbReference type="Ensembl" id="ENSCINP00000008255.3"/>
    </source>
</evidence>
<dbReference type="GO" id="GO:0046872">
    <property type="term" value="F:metal ion binding"/>
    <property type="evidence" value="ECO:0007669"/>
    <property type="project" value="InterPro"/>
</dbReference>
<dbReference type="GO" id="GO:0004833">
    <property type="term" value="F:L-tryptophan 2,3-dioxygenase activity"/>
    <property type="evidence" value="ECO:0000318"/>
    <property type="project" value="GO_Central"/>
</dbReference>
<reference evidence="2" key="1">
    <citation type="journal article" date="2002" name="Science">
        <title>The draft genome of Ciona intestinalis: insights into chordate and vertebrate origins.</title>
        <authorList>
            <person name="Dehal P."/>
            <person name="Satou Y."/>
            <person name="Campbell R.K."/>
            <person name="Chapman J."/>
            <person name="Degnan B."/>
            <person name="De Tomaso A."/>
            <person name="Davidson B."/>
            <person name="Di Gregorio A."/>
            <person name="Gelpke M."/>
            <person name="Goodstein D.M."/>
            <person name="Harafuji N."/>
            <person name="Hastings K.E."/>
            <person name="Ho I."/>
            <person name="Hotta K."/>
            <person name="Huang W."/>
            <person name="Kawashima T."/>
            <person name="Lemaire P."/>
            <person name="Martinez D."/>
            <person name="Meinertzhagen I.A."/>
            <person name="Necula S."/>
            <person name="Nonaka M."/>
            <person name="Putnam N."/>
            <person name="Rash S."/>
            <person name="Saiga H."/>
            <person name="Satake M."/>
            <person name="Terry A."/>
            <person name="Yamada L."/>
            <person name="Wang H.G."/>
            <person name="Awazu S."/>
            <person name="Azumi K."/>
            <person name="Boore J."/>
            <person name="Branno M."/>
            <person name="Chin-Bow S."/>
            <person name="DeSantis R."/>
            <person name="Doyle S."/>
            <person name="Francino P."/>
            <person name="Keys D.N."/>
            <person name="Haga S."/>
            <person name="Hayashi H."/>
            <person name="Hino K."/>
            <person name="Imai K.S."/>
            <person name="Inaba K."/>
            <person name="Kano S."/>
            <person name="Kobayashi K."/>
            <person name="Kobayashi M."/>
            <person name="Lee B.I."/>
            <person name="Makabe K.W."/>
            <person name="Manohar C."/>
            <person name="Matassi G."/>
            <person name="Medina M."/>
            <person name="Mochizuki Y."/>
            <person name="Mount S."/>
            <person name="Morishita T."/>
            <person name="Miura S."/>
            <person name="Nakayama A."/>
            <person name="Nishizaka S."/>
            <person name="Nomoto H."/>
            <person name="Ohta F."/>
            <person name="Oishi K."/>
            <person name="Rigoutsos I."/>
            <person name="Sano M."/>
            <person name="Sasaki A."/>
            <person name="Sasakura Y."/>
            <person name="Shoguchi E."/>
            <person name="Shin-i T."/>
            <person name="Spagnuolo A."/>
            <person name="Stainier D."/>
            <person name="Suzuki M.M."/>
            <person name="Tassy O."/>
            <person name="Takatori N."/>
            <person name="Tokuoka M."/>
            <person name="Yagi K."/>
            <person name="Yoshizaki F."/>
            <person name="Wada S."/>
            <person name="Zhang C."/>
            <person name="Hyatt P.D."/>
            <person name="Larimer F."/>
            <person name="Detter C."/>
            <person name="Doggett N."/>
            <person name="Glavina T."/>
            <person name="Hawkins T."/>
            <person name="Richardson P."/>
            <person name="Lucas S."/>
            <person name="Kohara Y."/>
            <person name="Levine M."/>
            <person name="Satoh N."/>
            <person name="Rokhsar D.S."/>
        </authorList>
    </citation>
    <scope>NUCLEOTIDE SEQUENCE [LARGE SCALE GENOMIC DNA]</scope>
</reference>
<dbReference type="GO" id="GO:0020037">
    <property type="term" value="F:heme binding"/>
    <property type="evidence" value="ECO:0000318"/>
    <property type="project" value="GO_Central"/>
</dbReference>
<dbReference type="EMBL" id="EAAA01001051">
    <property type="status" value="NOT_ANNOTATED_CDS"/>
    <property type="molecule type" value="Genomic_DNA"/>
</dbReference>
<dbReference type="InterPro" id="IPR004981">
    <property type="entry name" value="Trp_2_3_dOase"/>
</dbReference>
<protein>
    <recommendedName>
        <fullName evidence="3">Tryptophan 2,3-dioxygenase</fullName>
    </recommendedName>
</protein>
<dbReference type="Gene3D" id="1.20.58.480">
    <property type="match status" value="1"/>
</dbReference>
<dbReference type="PANTHER" id="PTHR10138:SF0">
    <property type="entry name" value="TRYPTOPHAN 2,3-DIOXYGENASE"/>
    <property type="match status" value="1"/>
</dbReference>
<dbReference type="PANTHER" id="PTHR10138">
    <property type="entry name" value="TRYPTOPHAN 2,3-DIOXYGENASE"/>
    <property type="match status" value="1"/>
</dbReference>
<dbReference type="GO" id="GO:0019442">
    <property type="term" value="P:L-tryptophan catabolic process to acetyl-CoA"/>
    <property type="evidence" value="ECO:0000318"/>
    <property type="project" value="GO_Central"/>
</dbReference>
<dbReference type="GeneTree" id="ENSGT00390000008593"/>